<proteinExistence type="predicted"/>
<evidence type="ECO:0000256" key="6">
    <source>
        <dbReference type="ARBA" id="ARBA00022840"/>
    </source>
</evidence>
<dbReference type="Gene3D" id="3.30.565.10">
    <property type="entry name" value="Histidine kinase-like ATPase, C-terminal domain"/>
    <property type="match status" value="1"/>
</dbReference>
<keyword evidence="7" id="KW-0902">Two-component regulatory system</keyword>
<dbReference type="RefSeq" id="WP_045469231.1">
    <property type="nucleotide sequence ID" value="NZ_BBLT01000014.1"/>
</dbReference>
<evidence type="ECO:0000313" key="10">
    <source>
        <dbReference type="EMBL" id="GAL87555.1"/>
    </source>
</evidence>
<dbReference type="PANTHER" id="PTHR43065:SF46">
    <property type="entry name" value="C4-DICARBOXYLATE TRANSPORT SENSOR PROTEIN DCTB"/>
    <property type="match status" value="1"/>
</dbReference>
<name>A0A098LKR2_9BACT</name>
<evidence type="ECO:0000313" key="11">
    <source>
        <dbReference type="Proteomes" id="UP000030185"/>
    </source>
</evidence>
<feature type="transmembrane region" description="Helical" evidence="8">
    <location>
        <begin position="20"/>
        <end position="37"/>
    </location>
</feature>
<dbReference type="AlphaFoldDB" id="A0A098LKR2"/>
<dbReference type="PROSITE" id="PS50109">
    <property type="entry name" value="HIS_KIN"/>
    <property type="match status" value="1"/>
</dbReference>
<dbReference type="eggNOG" id="COG2205">
    <property type="taxonomic scope" value="Bacteria"/>
</dbReference>
<dbReference type="GO" id="GO:0000160">
    <property type="term" value="P:phosphorelay signal transduction system"/>
    <property type="evidence" value="ECO:0007669"/>
    <property type="project" value="UniProtKB-KW"/>
</dbReference>
<evidence type="ECO:0000256" key="4">
    <source>
        <dbReference type="ARBA" id="ARBA00022741"/>
    </source>
</evidence>
<dbReference type="Proteomes" id="UP000030185">
    <property type="component" value="Unassembled WGS sequence"/>
</dbReference>
<gene>
    <name evidence="10" type="ORF">MYP_4785</name>
</gene>
<keyword evidence="8" id="KW-0472">Membrane</keyword>
<evidence type="ECO:0000256" key="5">
    <source>
        <dbReference type="ARBA" id="ARBA00022777"/>
    </source>
</evidence>
<keyword evidence="6" id="KW-0067">ATP-binding</keyword>
<dbReference type="EC" id="2.7.13.3" evidence="2"/>
<dbReference type="GO" id="GO:0004673">
    <property type="term" value="F:protein histidine kinase activity"/>
    <property type="evidence" value="ECO:0007669"/>
    <property type="project" value="UniProtKB-EC"/>
</dbReference>
<dbReference type="SMART" id="SM00387">
    <property type="entry name" value="HATPase_c"/>
    <property type="match status" value="1"/>
</dbReference>
<dbReference type="OrthoDB" id="1931120at2"/>
<keyword evidence="8" id="KW-0812">Transmembrane</keyword>
<reference evidence="10 11" key="1">
    <citation type="submission" date="2014-09" db="EMBL/GenBank/DDBJ databases">
        <title>Sporocytophaga myxococcoides PG-01 genome sequencing.</title>
        <authorList>
            <person name="Liu L."/>
            <person name="Gao P.J."/>
            <person name="Chen G.J."/>
            <person name="Wang L.S."/>
        </authorList>
    </citation>
    <scope>NUCLEOTIDE SEQUENCE [LARGE SCALE GENOMIC DNA]</scope>
    <source>
        <strain evidence="10 11">PG-01</strain>
    </source>
</reference>
<organism evidence="10 11">
    <name type="scientific">Sporocytophaga myxococcoides</name>
    <dbReference type="NCBI Taxonomy" id="153721"/>
    <lineage>
        <taxon>Bacteria</taxon>
        <taxon>Pseudomonadati</taxon>
        <taxon>Bacteroidota</taxon>
        <taxon>Cytophagia</taxon>
        <taxon>Cytophagales</taxon>
        <taxon>Cytophagaceae</taxon>
        <taxon>Sporocytophaga</taxon>
    </lineage>
</organism>
<dbReference type="InterPro" id="IPR036890">
    <property type="entry name" value="HATPase_C_sf"/>
</dbReference>
<accession>A0A098LKR2</accession>
<evidence type="ECO:0000256" key="1">
    <source>
        <dbReference type="ARBA" id="ARBA00000085"/>
    </source>
</evidence>
<dbReference type="InterPro" id="IPR005467">
    <property type="entry name" value="His_kinase_dom"/>
</dbReference>
<keyword evidence="3" id="KW-0808">Transferase</keyword>
<dbReference type="PANTHER" id="PTHR43065">
    <property type="entry name" value="SENSOR HISTIDINE KINASE"/>
    <property type="match status" value="1"/>
</dbReference>
<protein>
    <recommendedName>
        <fullName evidence="2">histidine kinase</fullName>
        <ecNumber evidence="2">2.7.13.3</ecNumber>
    </recommendedName>
</protein>
<dbReference type="SUPFAM" id="SSF55874">
    <property type="entry name" value="ATPase domain of HSP90 chaperone/DNA topoisomerase II/histidine kinase"/>
    <property type="match status" value="1"/>
</dbReference>
<dbReference type="GO" id="GO:0005524">
    <property type="term" value="F:ATP binding"/>
    <property type="evidence" value="ECO:0007669"/>
    <property type="project" value="UniProtKB-KW"/>
</dbReference>
<evidence type="ECO:0000256" key="2">
    <source>
        <dbReference type="ARBA" id="ARBA00012438"/>
    </source>
</evidence>
<dbReference type="InterPro" id="IPR003594">
    <property type="entry name" value="HATPase_dom"/>
</dbReference>
<dbReference type="PRINTS" id="PR00344">
    <property type="entry name" value="BCTRLSENSOR"/>
</dbReference>
<dbReference type="InterPro" id="IPR004358">
    <property type="entry name" value="Sig_transdc_His_kin-like_C"/>
</dbReference>
<keyword evidence="8" id="KW-1133">Transmembrane helix</keyword>
<feature type="domain" description="Histidine kinase" evidence="9">
    <location>
        <begin position="194"/>
        <end position="398"/>
    </location>
</feature>
<comment type="caution">
    <text evidence="10">The sequence shown here is derived from an EMBL/GenBank/DDBJ whole genome shotgun (WGS) entry which is preliminary data.</text>
</comment>
<dbReference type="EMBL" id="BBLT01000014">
    <property type="protein sequence ID" value="GAL87555.1"/>
    <property type="molecule type" value="Genomic_DNA"/>
</dbReference>
<comment type="catalytic activity">
    <reaction evidence="1">
        <text>ATP + protein L-histidine = ADP + protein N-phospho-L-histidine.</text>
        <dbReference type="EC" id="2.7.13.3"/>
    </reaction>
</comment>
<keyword evidence="4" id="KW-0547">Nucleotide-binding</keyword>
<evidence type="ECO:0000259" key="9">
    <source>
        <dbReference type="PROSITE" id="PS50109"/>
    </source>
</evidence>
<sequence>MEFTQLRTLDIYQNRSKFKLIILIIAVVIGTVSIYYTQSLVNKLAEREKKLIDLYAKGLKTAISPENSGGLTFLFQEIIEANNSVPVILTDENKLPISEKNLFIPDGLSEAERIDFMKKEISEMEKEHEPIVVEFGPGLKNYIFYKNSYLLTQLVYYPFIQLTVIAIFAIIAYLAFSYSRNAEQNRVWVGLAKETAHQLGTPLSSLMAWLELLKSNPKYEGEEALIELDKDIVRLEMITARFSNIGSVPTLSDENVYQAVKLNIDYLKSRISSKVTFSIISDVEVSATAKINKPLFEWVIENICKNATDAMNGIGRIDIRILRMNDGKIAIDISDTGKGIPRSKAQEIFKPGYTTKKRGWGLGLTLVKRIVENYHNGKIFVLFSELGKGTTFRIILNS</sequence>
<keyword evidence="11" id="KW-1185">Reference proteome</keyword>
<evidence type="ECO:0000256" key="7">
    <source>
        <dbReference type="ARBA" id="ARBA00023012"/>
    </source>
</evidence>
<evidence type="ECO:0000256" key="8">
    <source>
        <dbReference type="SAM" id="Phobius"/>
    </source>
</evidence>
<keyword evidence="5" id="KW-0418">Kinase</keyword>
<dbReference type="STRING" id="153721.MYP_4785"/>
<dbReference type="Pfam" id="PF02518">
    <property type="entry name" value="HATPase_c"/>
    <property type="match status" value="1"/>
</dbReference>
<evidence type="ECO:0000256" key="3">
    <source>
        <dbReference type="ARBA" id="ARBA00022679"/>
    </source>
</evidence>
<feature type="transmembrane region" description="Helical" evidence="8">
    <location>
        <begin position="154"/>
        <end position="176"/>
    </location>
</feature>